<name>A0AAD9PSB7_ACRCE</name>
<protein>
    <submittedName>
        <fullName evidence="1">Uncharacterized protein</fullName>
    </submittedName>
</protein>
<evidence type="ECO:0000313" key="2">
    <source>
        <dbReference type="Proteomes" id="UP001249851"/>
    </source>
</evidence>
<keyword evidence="2" id="KW-1185">Reference proteome</keyword>
<dbReference type="Proteomes" id="UP001249851">
    <property type="component" value="Unassembled WGS sequence"/>
</dbReference>
<dbReference type="AlphaFoldDB" id="A0AAD9PSB7"/>
<dbReference type="EMBL" id="JARQWQ010000153">
    <property type="protein sequence ID" value="KAK2548183.1"/>
    <property type="molecule type" value="Genomic_DNA"/>
</dbReference>
<gene>
    <name evidence="1" type="ORF">P5673_031645</name>
</gene>
<organism evidence="1 2">
    <name type="scientific">Acropora cervicornis</name>
    <name type="common">Staghorn coral</name>
    <dbReference type="NCBI Taxonomy" id="6130"/>
    <lineage>
        <taxon>Eukaryota</taxon>
        <taxon>Metazoa</taxon>
        <taxon>Cnidaria</taxon>
        <taxon>Anthozoa</taxon>
        <taxon>Hexacorallia</taxon>
        <taxon>Scleractinia</taxon>
        <taxon>Astrocoeniina</taxon>
        <taxon>Acroporidae</taxon>
        <taxon>Acropora</taxon>
    </lineage>
</organism>
<sequence>MFVIKICPDFTISNLRALNHTCVEKWWTGSANPQKECVSSVKLRDFPGLTDPAREGHLIW</sequence>
<comment type="caution">
    <text evidence="1">The sequence shown here is derived from an EMBL/GenBank/DDBJ whole genome shotgun (WGS) entry which is preliminary data.</text>
</comment>
<proteinExistence type="predicted"/>
<evidence type="ECO:0000313" key="1">
    <source>
        <dbReference type="EMBL" id="KAK2548183.1"/>
    </source>
</evidence>
<reference evidence="1" key="2">
    <citation type="journal article" date="2023" name="Science">
        <title>Genomic signatures of disease resistance in endangered staghorn corals.</title>
        <authorList>
            <person name="Vollmer S.V."/>
            <person name="Selwyn J.D."/>
            <person name="Despard B.A."/>
            <person name="Roesel C.L."/>
        </authorList>
    </citation>
    <scope>NUCLEOTIDE SEQUENCE</scope>
    <source>
        <strain evidence="1">K2</strain>
    </source>
</reference>
<reference evidence="1" key="1">
    <citation type="journal article" date="2023" name="G3 (Bethesda)">
        <title>Whole genome assembly and annotation of the endangered Caribbean coral Acropora cervicornis.</title>
        <authorList>
            <person name="Selwyn J.D."/>
            <person name="Vollmer S.V."/>
        </authorList>
    </citation>
    <scope>NUCLEOTIDE SEQUENCE</scope>
    <source>
        <strain evidence="1">K2</strain>
    </source>
</reference>
<accession>A0AAD9PSB7</accession>